<dbReference type="EMBL" id="QTSX02005149">
    <property type="protein sequence ID" value="KAJ9060682.1"/>
    <property type="molecule type" value="Genomic_DNA"/>
</dbReference>
<evidence type="ECO:0000313" key="2">
    <source>
        <dbReference type="Proteomes" id="UP001165960"/>
    </source>
</evidence>
<organism evidence="1 2">
    <name type="scientific">Entomophthora muscae</name>
    <dbReference type="NCBI Taxonomy" id="34485"/>
    <lineage>
        <taxon>Eukaryota</taxon>
        <taxon>Fungi</taxon>
        <taxon>Fungi incertae sedis</taxon>
        <taxon>Zoopagomycota</taxon>
        <taxon>Entomophthoromycotina</taxon>
        <taxon>Entomophthoromycetes</taxon>
        <taxon>Entomophthorales</taxon>
        <taxon>Entomophthoraceae</taxon>
        <taxon>Entomophthora</taxon>
    </lineage>
</organism>
<evidence type="ECO:0000313" key="1">
    <source>
        <dbReference type="EMBL" id="KAJ9060682.1"/>
    </source>
</evidence>
<dbReference type="Proteomes" id="UP001165960">
    <property type="component" value="Unassembled WGS sequence"/>
</dbReference>
<keyword evidence="2" id="KW-1185">Reference proteome</keyword>
<sequence length="99" mass="11164">MVESAPVAAPAPPSQLVPSQSVGFFKGDGFCSWLCSFEDYCDQFALTEPERLKEVESLLCDEARTWHQDMPFKSWEEWKVKAKNGSLAMDPTLATFLTR</sequence>
<comment type="caution">
    <text evidence="1">The sequence shown here is derived from an EMBL/GenBank/DDBJ whole genome shotgun (WGS) entry which is preliminary data.</text>
</comment>
<name>A0ACC2SE46_9FUNG</name>
<proteinExistence type="predicted"/>
<gene>
    <name evidence="1" type="ORF">DSO57_1028298</name>
</gene>
<reference evidence="1" key="1">
    <citation type="submission" date="2022-04" db="EMBL/GenBank/DDBJ databases">
        <title>Genome of the entomopathogenic fungus Entomophthora muscae.</title>
        <authorList>
            <person name="Elya C."/>
            <person name="Lovett B.R."/>
            <person name="Lee E."/>
            <person name="Macias A.M."/>
            <person name="Hajek A.E."/>
            <person name="De Bivort B.L."/>
            <person name="Kasson M.T."/>
            <person name="De Fine Licht H.H."/>
            <person name="Stajich J.E."/>
        </authorList>
    </citation>
    <scope>NUCLEOTIDE SEQUENCE</scope>
    <source>
        <strain evidence="1">Berkeley</strain>
    </source>
</reference>
<protein>
    <submittedName>
        <fullName evidence="1">Uncharacterized protein</fullName>
    </submittedName>
</protein>
<accession>A0ACC2SE46</accession>